<dbReference type="WBParaSite" id="DME_0001054801-mRNA-1">
    <property type="protein sequence ID" value="DME_0001054801-mRNA-1"/>
    <property type="gene ID" value="DME_0001054801"/>
</dbReference>
<dbReference type="AlphaFoldDB" id="A0A0N4UR76"/>
<dbReference type="EMBL" id="UYYG01001279">
    <property type="protein sequence ID" value="VDN60957.1"/>
    <property type="molecule type" value="Genomic_DNA"/>
</dbReference>
<accession>A0A0N4UR76</accession>
<evidence type="ECO:0000313" key="2">
    <source>
        <dbReference type="Proteomes" id="UP000038040"/>
    </source>
</evidence>
<evidence type="ECO:0000313" key="4">
    <source>
        <dbReference type="WBParaSite" id="DME_0001054801-mRNA-1"/>
    </source>
</evidence>
<reference evidence="1 3" key="2">
    <citation type="submission" date="2018-11" db="EMBL/GenBank/DDBJ databases">
        <authorList>
            <consortium name="Pathogen Informatics"/>
        </authorList>
    </citation>
    <scope>NUCLEOTIDE SEQUENCE [LARGE SCALE GENOMIC DNA]</scope>
</reference>
<evidence type="ECO:0000313" key="3">
    <source>
        <dbReference type="Proteomes" id="UP000274756"/>
    </source>
</evidence>
<gene>
    <name evidence="1" type="ORF">DME_LOCUS10930</name>
</gene>
<dbReference type="Proteomes" id="UP000274756">
    <property type="component" value="Unassembled WGS sequence"/>
</dbReference>
<dbReference type="Proteomes" id="UP000038040">
    <property type="component" value="Unplaced"/>
</dbReference>
<organism evidence="2 4">
    <name type="scientific">Dracunculus medinensis</name>
    <name type="common">Guinea worm</name>
    <dbReference type="NCBI Taxonomy" id="318479"/>
    <lineage>
        <taxon>Eukaryota</taxon>
        <taxon>Metazoa</taxon>
        <taxon>Ecdysozoa</taxon>
        <taxon>Nematoda</taxon>
        <taxon>Chromadorea</taxon>
        <taxon>Rhabditida</taxon>
        <taxon>Spirurina</taxon>
        <taxon>Dracunculoidea</taxon>
        <taxon>Dracunculidae</taxon>
        <taxon>Dracunculus</taxon>
    </lineage>
</organism>
<protein>
    <submittedName>
        <fullName evidence="4">Secreted protein</fullName>
    </submittedName>
</protein>
<keyword evidence="3" id="KW-1185">Reference proteome</keyword>
<reference evidence="4" key="1">
    <citation type="submission" date="2017-02" db="UniProtKB">
        <authorList>
            <consortium name="WormBaseParasite"/>
        </authorList>
    </citation>
    <scope>IDENTIFICATION</scope>
</reference>
<name>A0A0N4UR76_DRAME</name>
<evidence type="ECO:0000313" key="1">
    <source>
        <dbReference type="EMBL" id="VDN60957.1"/>
    </source>
</evidence>
<sequence length="103" mass="11854">MLMRPEKSMPIRTLISLLQVYIVCLRKPLKLRYDSLTLFNIISDLILSAMMDGRQTMKCRCCLQNSLASYGSICVEAVTLFEIRLLNLLNFTNMSVKCRELAM</sequence>
<proteinExistence type="predicted"/>